<gene>
    <name evidence="1" type="ORF">IWQ62_005203</name>
</gene>
<evidence type="ECO:0000313" key="1">
    <source>
        <dbReference type="EMBL" id="KAJ1956898.1"/>
    </source>
</evidence>
<dbReference type="Proteomes" id="UP001150925">
    <property type="component" value="Unassembled WGS sequence"/>
</dbReference>
<dbReference type="EMBL" id="JANBPY010002040">
    <property type="protein sequence ID" value="KAJ1956898.1"/>
    <property type="molecule type" value="Genomic_DNA"/>
</dbReference>
<keyword evidence="2" id="KW-1185">Reference proteome</keyword>
<reference evidence="1" key="1">
    <citation type="submission" date="2022-07" db="EMBL/GenBank/DDBJ databases">
        <title>Phylogenomic reconstructions and comparative analyses of Kickxellomycotina fungi.</title>
        <authorList>
            <person name="Reynolds N.K."/>
            <person name="Stajich J.E."/>
            <person name="Barry K."/>
            <person name="Grigoriev I.V."/>
            <person name="Crous P."/>
            <person name="Smith M.E."/>
        </authorList>
    </citation>
    <scope>NUCLEOTIDE SEQUENCE</scope>
    <source>
        <strain evidence="1">RSA 1196</strain>
    </source>
</reference>
<comment type="caution">
    <text evidence="1">The sequence shown here is derived from an EMBL/GenBank/DDBJ whole genome shotgun (WGS) entry which is preliminary data.</text>
</comment>
<dbReference type="AlphaFoldDB" id="A0A9W8ARF8"/>
<protein>
    <submittedName>
        <fullName evidence="1">Uncharacterized protein</fullName>
    </submittedName>
</protein>
<organism evidence="1 2">
    <name type="scientific">Dispira parvispora</name>
    <dbReference type="NCBI Taxonomy" id="1520584"/>
    <lineage>
        <taxon>Eukaryota</taxon>
        <taxon>Fungi</taxon>
        <taxon>Fungi incertae sedis</taxon>
        <taxon>Zoopagomycota</taxon>
        <taxon>Kickxellomycotina</taxon>
        <taxon>Dimargaritomycetes</taxon>
        <taxon>Dimargaritales</taxon>
        <taxon>Dimargaritaceae</taxon>
        <taxon>Dispira</taxon>
    </lineage>
</organism>
<proteinExistence type="predicted"/>
<sequence length="61" mass="6702">MAGAFSQEAMESRLRDPLARLGDDLLDIVKSVLAPHALGSITFLLTNRRGLQQQALMGLFF</sequence>
<name>A0A9W8ARF8_9FUNG</name>
<evidence type="ECO:0000313" key="2">
    <source>
        <dbReference type="Proteomes" id="UP001150925"/>
    </source>
</evidence>
<accession>A0A9W8ARF8</accession>